<name>A0A9D1JIW3_9FIRM</name>
<evidence type="ECO:0000313" key="2">
    <source>
        <dbReference type="Proteomes" id="UP000823935"/>
    </source>
</evidence>
<organism evidence="1 2">
    <name type="scientific">Candidatus Limivivens intestinipullorum</name>
    <dbReference type="NCBI Taxonomy" id="2840858"/>
    <lineage>
        <taxon>Bacteria</taxon>
        <taxon>Bacillati</taxon>
        <taxon>Bacillota</taxon>
        <taxon>Clostridia</taxon>
        <taxon>Lachnospirales</taxon>
        <taxon>Lachnospiraceae</taxon>
        <taxon>Lachnospiraceae incertae sedis</taxon>
        <taxon>Candidatus Limivivens</taxon>
    </lineage>
</organism>
<dbReference type="Proteomes" id="UP000823935">
    <property type="component" value="Unassembled WGS sequence"/>
</dbReference>
<dbReference type="AlphaFoldDB" id="A0A9D1JIW3"/>
<protein>
    <submittedName>
        <fullName evidence="1">DUF2284 domain-containing protein</fullName>
    </submittedName>
</protein>
<sequence length="182" mass="20345">MYTVEQMISMAKEAGFSAAVYLDPATLRPMKEVRSMCASDQCHMYNKNWACPPGCGSLSECADAISRCKSGILVQTIGDVEDSLDYEGMMETEKRHKEAFLVLTDRFRKDGPVLPLGAGTCTRCKDCTYPDQPCRFPEKMTHSMEAYGLLVNQVCKDNALPYYYGSSKIAYTSCFLFMEPAK</sequence>
<dbReference type="EMBL" id="DVIQ01000019">
    <property type="protein sequence ID" value="HIS30541.1"/>
    <property type="molecule type" value="Genomic_DNA"/>
</dbReference>
<evidence type="ECO:0000313" key="1">
    <source>
        <dbReference type="EMBL" id="HIS30541.1"/>
    </source>
</evidence>
<reference evidence="1" key="2">
    <citation type="journal article" date="2021" name="PeerJ">
        <title>Extensive microbial diversity within the chicken gut microbiome revealed by metagenomics and culture.</title>
        <authorList>
            <person name="Gilroy R."/>
            <person name="Ravi A."/>
            <person name="Getino M."/>
            <person name="Pursley I."/>
            <person name="Horton D.L."/>
            <person name="Alikhan N.F."/>
            <person name="Baker D."/>
            <person name="Gharbi K."/>
            <person name="Hall N."/>
            <person name="Watson M."/>
            <person name="Adriaenssens E.M."/>
            <person name="Foster-Nyarko E."/>
            <person name="Jarju S."/>
            <person name="Secka A."/>
            <person name="Antonio M."/>
            <person name="Oren A."/>
            <person name="Chaudhuri R.R."/>
            <person name="La Ragione R."/>
            <person name="Hildebrand F."/>
            <person name="Pallen M.J."/>
        </authorList>
    </citation>
    <scope>NUCLEOTIDE SEQUENCE</scope>
    <source>
        <strain evidence="1">CHK190-19873</strain>
    </source>
</reference>
<proteinExistence type="predicted"/>
<accession>A0A9D1JIW3</accession>
<gene>
    <name evidence="1" type="ORF">IAB44_03185</name>
</gene>
<comment type="caution">
    <text evidence="1">The sequence shown here is derived from an EMBL/GenBank/DDBJ whole genome shotgun (WGS) entry which is preliminary data.</text>
</comment>
<reference evidence="1" key="1">
    <citation type="submission" date="2020-10" db="EMBL/GenBank/DDBJ databases">
        <authorList>
            <person name="Gilroy R."/>
        </authorList>
    </citation>
    <scope>NUCLEOTIDE SEQUENCE</scope>
    <source>
        <strain evidence="1">CHK190-19873</strain>
    </source>
</reference>
<dbReference type="Pfam" id="PF10050">
    <property type="entry name" value="DUF2284"/>
    <property type="match status" value="1"/>
</dbReference>
<dbReference type="InterPro" id="IPR019271">
    <property type="entry name" value="DUF2284_metal-binding"/>
</dbReference>